<dbReference type="EMBL" id="AVPU01000014">
    <property type="protein sequence ID" value="KGM54326.1"/>
    <property type="molecule type" value="Genomic_DNA"/>
</dbReference>
<feature type="transmembrane region" description="Helical" evidence="5">
    <location>
        <begin position="316"/>
        <end position="338"/>
    </location>
</feature>
<feature type="transmembrane region" description="Helical" evidence="5">
    <location>
        <begin position="70"/>
        <end position="88"/>
    </location>
</feature>
<dbReference type="Pfam" id="PF04932">
    <property type="entry name" value="Wzy_C"/>
    <property type="match status" value="1"/>
</dbReference>
<feature type="transmembrane region" description="Helical" evidence="5">
    <location>
        <begin position="208"/>
        <end position="229"/>
    </location>
</feature>
<dbReference type="STRING" id="1385517.N800_04475"/>
<feature type="domain" description="O-antigen ligase-related" evidence="6">
    <location>
        <begin position="166"/>
        <end position="297"/>
    </location>
</feature>
<evidence type="ECO:0000256" key="5">
    <source>
        <dbReference type="SAM" id="Phobius"/>
    </source>
</evidence>
<keyword evidence="3 5" id="KW-1133">Transmembrane helix</keyword>
<dbReference type="Proteomes" id="UP000029998">
    <property type="component" value="Unassembled WGS sequence"/>
</dbReference>
<feature type="transmembrane region" description="Helical" evidence="5">
    <location>
        <begin position="6"/>
        <end position="30"/>
    </location>
</feature>
<reference evidence="7 8" key="1">
    <citation type="submission" date="2013-08" db="EMBL/GenBank/DDBJ databases">
        <title>Genome sequencing of Lysobacter.</title>
        <authorList>
            <person name="Zhang S."/>
            <person name="Wang G."/>
        </authorList>
    </citation>
    <scope>NUCLEOTIDE SEQUENCE [LARGE SCALE GENOMIC DNA]</scope>
    <source>
        <strain evidence="7 8">GH1-9</strain>
    </source>
</reference>
<dbReference type="InterPro" id="IPR007016">
    <property type="entry name" value="O-antigen_ligase-rel_domated"/>
</dbReference>
<keyword evidence="8" id="KW-1185">Reference proteome</keyword>
<protein>
    <recommendedName>
        <fullName evidence="6">O-antigen ligase-related domain-containing protein</fullName>
    </recommendedName>
</protein>
<comment type="subcellular location">
    <subcellularLocation>
        <location evidence="1">Membrane</location>
        <topology evidence="1">Multi-pass membrane protein</topology>
    </subcellularLocation>
</comment>
<organism evidence="7 8">
    <name type="scientific">Lysobacter daejeonensis GH1-9</name>
    <dbReference type="NCBI Taxonomy" id="1385517"/>
    <lineage>
        <taxon>Bacteria</taxon>
        <taxon>Pseudomonadati</taxon>
        <taxon>Pseudomonadota</taxon>
        <taxon>Gammaproteobacteria</taxon>
        <taxon>Lysobacterales</taxon>
        <taxon>Lysobacteraceae</taxon>
        <taxon>Aerolutibacter</taxon>
    </lineage>
</organism>
<feature type="transmembrane region" description="Helical" evidence="5">
    <location>
        <begin position="290"/>
        <end position="309"/>
    </location>
</feature>
<evidence type="ECO:0000313" key="8">
    <source>
        <dbReference type="Proteomes" id="UP000029998"/>
    </source>
</evidence>
<comment type="caution">
    <text evidence="7">The sequence shown here is derived from an EMBL/GenBank/DDBJ whole genome shotgun (WGS) entry which is preliminary data.</text>
</comment>
<dbReference type="PANTHER" id="PTHR37422">
    <property type="entry name" value="TEICHURONIC ACID BIOSYNTHESIS PROTEIN TUAE"/>
    <property type="match status" value="1"/>
</dbReference>
<proteinExistence type="predicted"/>
<name>A0A0A0ETT9_9GAMM</name>
<gene>
    <name evidence="7" type="ORF">N800_04475</name>
</gene>
<dbReference type="PANTHER" id="PTHR37422:SF13">
    <property type="entry name" value="LIPOPOLYSACCHARIDE BIOSYNTHESIS PROTEIN PA4999-RELATED"/>
    <property type="match status" value="1"/>
</dbReference>
<dbReference type="GO" id="GO:0016020">
    <property type="term" value="C:membrane"/>
    <property type="evidence" value="ECO:0007669"/>
    <property type="project" value="UniProtKB-SubCell"/>
</dbReference>
<sequence>MFGHSAPFLFTVVSRVLNLMLVIAIIAMPLMAAPKKRRAPILLAFGAAFFFLTNDIFGSLFGRYPGGIEPLPVMALVAMVVTLVFGRVHHDELIRFARFILRLMVFGSLLCAVVIPDWSYVADSYAGSHRLIGLFNHPRALAIQAGGLFVIELFFVDGAKWKRGASMFGAVMAILLSVSKTTIALIPVVMSIYATATLGERRGGHSRIVRLLLVMLVIGAIPFIGYSLYGNFVAENASRLETLTGRSALWSNVYTSWLQDPMFGNGAGFFENSGYANAHNLFLQSLSDGGVVGVVGLVVFVGLLVRFAFKGRAKDGWLGISLLTVVLFVGLSENVFAFENLYSGEYFVFLLSVLCVGSDRVCSNGSVPLMKRRESGSYD</sequence>
<evidence type="ECO:0000256" key="1">
    <source>
        <dbReference type="ARBA" id="ARBA00004141"/>
    </source>
</evidence>
<keyword evidence="4 5" id="KW-0472">Membrane</keyword>
<feature type="transmembrane region" description="Helical" evidence="5">
    <location>
        <begin position="42"/>
        <end position="64"/>
    </location>
</feature>
<evidence type="ECO:0000259" key="6">
    <source>
        <dbReference type="Pfam" id="PF04932"/>
    </source>
</evidence>
<accession>A0A0A0ETT9</accession>
<feature type="transmembrane region" description="Helical" evidence="5">
    <location>
        <begin position="170"/>
        <end position="196"/>
    </location>
</feature>
<dbReference type="AlphaFoldDB" id="A0A0A0ETT9"/>
<keyword evidence="2 5" id="KW-0812">Transmembrane</keyword>
<dbReference type="eggNOG" id="COG3307">
    <property type="taxonomic scope" value="Bacteria"/>
</dbReference>
<feature type="transmembrane region" description="Helical" evidence="5">
    <location>
        <begin position="100"/>
        <end position="121"/>
    </location>
</feature>
<evidence type="ECO:0000313" key="7">
    <source>
        <dbReference type="EMBL" id="KGM54326.1"/>
    </source>
</evidence>
<evidence type="ECO:0000256" key="2">
    <source>
        <dbReference type="ARBA" id="ARBA00022692"/>
    </source>
</evidence>
<evidence type="ECO:0000256" key="3">
    <source>
        <dbReference type="ARBA" id="ARBA00022989"/>
    </source>
</evidence>
<dbReference type="InterPro" id="IPR051533">
    <property type="entry name" value="WaaL-like"/>
</dbReference>
<evidence type="ECO:0000256" key="4">
    <source>
        <dbReference type="ARBA" id="ARBA00023136"/>
    </source>
</evidence>